<proteinExistence type="predicted"/>
<keyword evidence="2" id="KW-1185">Reference proteome</keyword>
<dbReference type="Proteomes" id="UP001054252">
    <property type="component" value="Unassembled WGS sequence"/>
</dbReference>
<sequence>MATSSMASSIEELQGKKLVLYDRVDGSIPTDKSSIRVDPKGLYKRIGRWYRPYTDEISTHGKLFHRNSPWRSILTKKGCKQMENFPSL</sequence>
<organism evidence="1 2">
    <name type="scientific">Rubroshorea leprosula</name>
    <dbReference type="NCBI Taxonomy" id="152421"/>
    <lineage>
        <taxon>Eukaryota</taxon>
        <taxon>Viridiplantae</taxon>
        <taxon>Streptophyta</taxon>
        <taxon>Embryophyta</taxon>
        <taxon>Tracheophyta</taxon>
        <taxon>Spermatophyta</taxon>
        <taxon>Magnoliopsida</taxon>
        <taxon>eudicotyledons</taxon>
        <taxon>Gunneridae</taxon>
        <taxon>Pentapetalae</taxon>
        <taxon>rosids</taxon>
        <taxon>malvids</taxon>
        <taxon>Malvales</taxon>
        <taxon>Dipterocarpaceae</taxon>
        <taxon>Rubroshorea</taxon>
    </lineage>
</organism>
<evidence type="ECO:0000313" key="2">
    <source>
        <dbReference type="Proteomes" id="UP001054252"/>
    </source>
</evidence>
<dbReference type="EMBL" id="BPVZ01000036">
    <property type="protein sequence ID" value="GKV12338.1"/>
    <property type="molecule type" value="Genomic_DNA"/>
</dbReference>
<gene>
    <name evidence="1" type="ORF">SLEP1_g23495</name>
</gene>
<evidence type="ECO:0000313" key="1">
    <source>
        <dbReference type="EMBL" id="GKV12338.1"/>
    </source>
</evidence>
<name>A0AAV5JCK6_9ROSI</name>
<accession>A0AAV5JCK6</accession>
<comment type="caution">
    <text evidence="1">The sequence shown here is derived from an EMBL/GenBank/DDBJ whole genome shotgun (WGS) entry which is preliminary data.</text>
</comment>
<reference evidence="1 2" key="1">
    <citation type="journal article" date="2021" name="Commun. Biol.">
        <title>The genome of Shorea leprosula (Dipterocarpaceae) highlights the ecological relevance of drought in aseasonal tropical rainforests.</title>
        <authorList>
            <person name="Ng K.K.S."/>
            <person name="Kobayashi M.J."/>
            <person name="Fawcett J.A."/>
            <person name="Hatakeyama M."/>
            <person name="Paape T."/>
            <person name="Ng C.H."/>
            <person name="Ang C.C."/>
            <person name="Tnah L.H."/>
            <person name="Lee C.T."/>
            <person name="Nishiyama T."/>
            <person name="Sese J."/>
            <person name="O'Brien M.J."/>
            <person name="Copetti D."/>
            <person name="Mohd Noor M.I."/>
            <person name="Ong R.C."/>
            <person name="Putra M."/>
            <person name="Sireger I.Z."/>
            <person name="Indrioko S."/>
            <person name="Kosugi Y."/>
            <person name="Izuno A."/>
            <person name="Isagi Y."/>
            <person name="Lee S.L."/>
            <person name="Shimizu K.K."/>
        </authorList>
    </citation>
    <scope>NUCLEOTIDE SEQUENCE [LARGE SCALE GENOMIC DNA]</scope>
    <source>
        <strain evidence="1">214</strain>
    </source>
</reference>
<protein>
    <submittedName>
        <fullName evidence="1">Uncharacterized protein</fullName>
    </submittedName>
</protein>
<dbReference type="AlphaFoldDB" id="A0AAV5JCK6"/>